<protein>
    <recommendedName>
        <fullName evidence="3">DUF4351 domain-containing protein</fullName>
    </recommendedName>
</protein>
<accession>A0ABP6WMC1</accession>
<name>A0ABP6WMC1_9ACTN</name>
<organism evidence="1 2">
    <name type="scientific">Nonomuraea rosea</name>
    <dbReference type="NCBI Taxonomy" id="638574"/>
    <lineage>
        <taxon>Bacteria</taxon>
        <taxon>Bacillati</taxon>
        <taxon>Actinomycetota</taxon>
        <taxon>Actinomycetes</taxon>
        <taxon>Streptosporangiales</taxon>
        <taxon>Streptosporangiaceae</taxon>
        <taxon>Nonomuraea</taxon>
    </lineage>
</organism>
<dbReference type="RefSeq" id="WP_345563064.1">
    <property type="nucleotide sequence ID" value="NZ_BAABDQ010000006.1"/>
</dbReference>
<dbReference type="EMBL" id="BAABDQ010000006">
    <property type="protein sequence ID" value="GAA3552358.1"/>
    <property type="molecule type" value="Genomic_DNA"/>
</dbReference>
<sequence length="123" mass="13899">MADDQSAALSTLRERTIAALPYSMAAPEIRRLLEEIMTSTQWPVYSPMAREHYGRGLKEGEARGAARVLLRLILAVRDLHVPDDIRDRIRSCTDLTQLETWATRAVTAQSVHDLFDETGEQHP</sequence>
<evidence type="ECO:0008006" key="3">
    <source>
        <dbReference type="Google" id="ProtNLM"/>
    </source>
</evidence>
<dbReference type="Proteomes" id="UP001500630">
    <property type="component" value="Unassembled WGS sequence"/>
</dbReference>
<gene>
    <name evidence="1" type="ORF">GCM10022419_035860</name>
</gene>
<proteinExistence type="predicted"/>
<keyword evidence="2" id="KW-1185">Reference proteome</keyword>
<comment type="caution">
    <text evidence="1">The sequence shown here is derived from an EMBL/GenBank/DDBJ whole genome shotgun (WGS) entry which is preliminary data.</text>
</comment>
<evidence type="ECO:0000313" key="2">
    <source>
        <dbReference type="Proteomes" id="UP001500630"/>
    </source>
</evidence>
<evidence type="ECO:0000313" key="1">
    <source>
        <dbReference type="EMBL" id="GAA3552358.1"/>
    </source>
</evidence>
<reference evidence="2" key="1">
    <citation type="journal article" date="2019" name="Int. J. Syst. Evol. Microbiol.">
        <title>The Global Catalogue of Microorganisms (GCM) 10K type strain sequencing project: providing services to taxonomists for standard genome sequencing and annotation.</title>
        <authorList>
            <consortium name="The Broad Institute Genomics Platform"/>
            <consortium name="The Broad Institute Genome Sequencing Center for Infectious Disease"/>
            <person name="Wu L."/>
            <person name="Ma J."/>
        </authorList>
    </citation>
    <scope>NUCLEOTIDE SEQUENCE [LARGE SCALE GENOMIC DNA]</scope>
    <source>
        <strain evidence="2">JCM 17326</strain>
    </source>
</reference>